<reference evidence="2" key="1">
    <citation type="submission" date="2015-07" db="EMBL/GenBank/DDBJ databases">
        <authorList>
            <person name="Ju K.-S."/>
            <person name="Doroghazi J.R."/>
            <person name="Metcalf W.W."/>
        </authorList>
    </citation>
    <scope>NUCLEOTIDE SEQUENCE [LARGE SCALE GENOMIC DNA]</scope>
    <source>
        <strain evidence="2">NRRL 2290</strain>
    </source>
</reference>
<evidence type="ECO:0000313" key="2">
    <source>
        <dbReference type="Proteomes" id="UP000037251"/>
    </source>
</evidence>
<protein>
    <submittedName>
        <fullName evidence="1">Uncharacterized protein</fullName>
    </submittedName>
</protein>
<accession>A0A0L8KYN4</accession>
<dbReference type="PATRIC" id="fig|67356.5.peg.6934"/>
<dbReference type="EMBL" id="LGUS01000202">
    <property type="protein sequence ID" value="KOG31053.1"/>
    <property type="molecule type" value="Genomic_DNA"/>
</dbReference>
<dbReference type="Proteomes" id="UP000037251">
    <property type="component" value="Unassembled WGS sequence"/>
</dbReference>
<dbReference type="eggNOG" id="ENOG5031RX3">
    <property type="taxonomic scope" value="Bacteria"/>
</dbReference>
<evidence type="ECO:0000313" key="1">
    <source>
        <dbReference type="EMBL" id="KOG31053.1"/>
    </source>
</evidence>
<proteinExistence type="predicted"/>
<dbReference type="AlphaFoldDB" id="A0A0L8KYN4"/>
<gene>
    <name evidence="1" type="ORF">ADK37_32400</name>
</gene>
<sequence length="59" mass="6735">MTAVALLNWRSPEHYDHTGDQPCVICTKPTPLRSDRGKPVHEVCAEDWIDRHPPKEDNA</sequence>
<keyword evidence="2" id="KW-1185">Reference proteome</keyword>
<organism evidence="1 2">
    <name type="scientific">Streptomyces resistomycificus</name>
    <dbReference type="NCBI Taxonomy" id="67356"/>
    <lineage>
        <taxon>Bacteria</taxon>
        <taxon>Bacillati</taxon>
        <taxon>Actinomycetota</taxon>
        <taxon>Actinomycetes</taxon>
        <taxon>Kitasatosporales</taxon>
        <taxon>Streptomycetaceae</taxon>
        <taxon>Streptomyces</taxon>
        <taxon>Streptomyces aurantiacus group</taxon>
    </lineage>
</organism>
<name>A0A0L8KYN4_9ACTN</name>
<comment type="caution">
    <text evidence="1">The sequence shown here is derived from an EMBL/GenBank/DDBJ whole genome shotgun (WGS) entry which is preliminary data.</text>
</comment>